<dbReference type="RefSeq" id="WP_104228823.1">
    <property type="nucleotide sequence ID" value="NZ_PSNW01000001.1"/>
</dbReference>
<reference evidence="1 2" key="1">
    <citation type="submission" date="2018-02" db="EMBL/GenBank/DDBJ databases">
        <title>Genome sequencing of Solimonas sp. HR-BB.</title>
        <authorList>
            <person name="Lee Y."/>
            <person name="Jeon C.O."/>
        </authorList>
    </citation>
    <scope>NUCLEOTIDE SEQUENCE [LARGE SCALE GENOMIC DNA]</scope>
    <source>
        <strain evidence="1 2">HR-BB</strain>
    </source>
</reference>
<evidence type="ECO:0000313" key="1">
    <source>
        <dbReference type="EMBL" id="PPE75858.1"/>
    </source>
</evidence>
<gene>
    <name evidence="1" type="ORF">C3942_02950</name>
</gene>
<dbReference type="Proteomes" id="UP000238220">
    <property type="component" value="Unassembled WGS sequence"/>
</dbReference>
<organism evidence="1 2">
    <name type="scientific">Solimonas fluminis</name>
    <dbReference type="NCBI Taxonomy" id="2086571"/>
    <lineage>
        <taxon>Bacteria</taxon>
        <taxon>Pseudomonadati</taxon>
        <taxon>Pseudomonadota</taxon>
        <taxon>Gammaproteobacteria</taxon>
        <taxon>Nevskiales</taxon>
        <taxon>Nevskiaceae</taxon>
        <taxon>Solimonas</taxon>
    </lineage>
</organism>
<name>A0A2S5TM67_9GAMM</name>
<protein>
    <recommendedName>
        <fullName evidence="3">NIPSNAP domain-containing protein</fullName>
    </recommendedName>
</protein>
<evidence type="ECO:0008006" key="3">
    <source>
        <dbReference type="Google" id="ProtNLM"/>
    </source>
</evidence>
<sequence>MSAASRVYLVDRITAKPGRARELLQAYRERYMPGARARGLQLERTLLSPPLWLEEQCNVLEFVWVLDGVAGFWSMTQQARLDAAVQDWWREAQDLIETRERRLSAAIEELPSC</sequence>
<dbReference type="AlphaFoldDB" id="A0A2S5TM67"/>
<keyword evidence="2" id="KW-1185">Reference proteome</keyword>
<evidence type="ECO:0000313" key="2">
    <source>
        <dbReference type="Proteomes" id="UP000238220"/>
    </source>
</evidence>
<dbReference type="OrthoDB" id="4638417at2"/>
<accession>A0A2S5TM67</accession>
<dbReference type="EMBL" id="PSNW01000001">
    <property type="protein sequence ID" value="PPE75858.1"/>
    <property type="molecule type" value="Genomic_DNA"/>
</dbReference>
<comment type="caution">
    <text evidence="1">The sequence shown here is derived from an EMBL/GenBank/DDBJ whole genome shotgun (WGS) entry which is preliminary data.</text>
</comment>
<proteinExistence type="predicted"/>